<evidence type="ECO:0000256" key="4">
    <source>
        <dbReference type="ARBA" id="ARBA00020631"/>
    </source>
</evidence>
<dbReference type="InterPro" id="IPR037212">
    <property type="entry name" value="Med7/Med21-like"/>
</dbReference>
<dbReference type="Pfam" id="PF05983">
    <property type="entry name" value="Med7"/>
    <property type="match status" value="1"/>
</dbReference>
<dbReference type="EMBL" id="LCWF01000158">
    <property type="protein sequence ID" value="KKY16665.1"/>
    <property type="molecule type" value="Genomic_DNA"/>
</dbReference>
<comment type="subunit">
    <text evidence="3 10">Component of the Mediator complex.</text>
</comment>
<dbReference type="SUPFAM" id="SSF140718">
    <property type="entry name" value="Mediator hinge subcomplex-like"/>
    <property type="match status" value="1"/>
</dbReference>
<keyword evidence="13" id="KW-1185">Reference proteome</keyword>
<evidence type="ECO:0000256" key="9">
    <source>
        <dbReference type="ARBA" id="ARBA00025687"/>
    </source>
</evidence>
<evidence type="ECO:0000256" key="8">
    <source>
        <dbReference type="ARBA" id="ARBA00023242"/>
    </source>
</evidence>
<evidence type="ECO:0000256" key="10">
    <source>
        <dbReference type="RuleBase" id="RU364060"/>
    </source>
</evidence>
<comment type="similarity">
    <text evidence="2 10">Belongs to the Mediator complex subunit 7 family.</text>
</comment>
<dbReference type="PANTHER" id="PTHR21428">
    <property type="entry name" value="MEDIATOR OF RNA POLYMERASE II TRANSCRIPTION SUBUNIT 7"/>
    <property type="match status" value="1"/>
</dbReference>
<evidence type="ECO:0000256" key="6">
    <source>
        <dbReference type="ARBA" id="ARBA00023159"/>
    </source>
</evidence>
<reference evidence="12 13" key="1">
    <citation type="submission" date="2015-05" db="EMBL/GenBank/DDBJ databases">
        <title>Distinctive expansion of gene families associated with plant cell wall degradation and secondary metabolism in the genomes of grapevine trunk pathogens.</title>
        <authorList>
            <person name="Lawrence D.P."/>
            <person name="Travadon R."/>
            <person name="Rolshausen P.E."/>
            <person name="Baumgartner K."/>
        </authorList>
    </citation>
    <scope>NUCLEOTIDE SEQUENCE [LARGE SCALE GENOMIC DNA]</scope>
    <source>
        <strain evidence="12">UCRPC4</strain>
    </source>
</reference>
<gene>
    <name evidence="12" type="ORF">UCRPC4_g05848</name>
</gene>
<accession>A0A0G2GI60</accession>
<evidence type="ECO:0000256" key="3">
    <source>
        <dbReference type="ARBA" id="ARBA00011837"/>
    </source>
</evidence>
<dbReference type="GO" id="GO:0006357">
    <property type="term" value="P:regulation of transcription by RNA polymerase II"/>
    <property type="evidence" value="ECO:0007669"/>
    <property type="project" value="InterPro"/>
</dbReference>
<dbReference type="InterPro" id="IPR044888">
    <property type="entry name" value="Mediatior_Med7_sf"/>
</dbReference>
<keyword evidence="8 10" id="KW-0539">Nucleus</keyword>
<comment type="subcellular location">
    <subcellularLocation>
        <location evidence="1 10">Nucleus</location>
    </subcellularLocation>
</comment>
<proteinExistence type="inferred from homology"/>
<feature type="region of interest" description="Disordered" evidence="11">
    <location>
        <begin position="1"/>
        <end position="20"/>
    </location>
</feature>
<reference evidence="12 13" key="2">
    <citation type="submission" date="2015-05" db="EMBL/GenBank/DDBJ databases">
        <authorList>
            <person name="Morales-Cruz A."/>
            <person name="Amrine K.C."/>
            <person name="Cantu D."/>
        </authorList>
    </citation>
    <scope>NUCLEOTIDE SEQUENCE [LARGE SCALE GENOMIC DNA]</scope>
    <source>
        <strain evidence="12">UCRPC4</strain>
    </source>
</reference>
<feature type="compositionally biased region" description="Low complexity" evidence="11">
    <location>
        <begin position="1"/>
        <end position="14"/>
    </location>
</feature>
<protein>
    <recommendedName>
        <fullName evidence="4 10">Mediator of RNA polymerase II transcription subunit 7</fullName>
    </recommendedName>
</protein>
<keyword evidence="5 10" id="KW-0805">Transcription regulation</keyword>
<dbReference type="Gene3D" id="6.10.140.1520">
    <property type="match status" value="1"/>
</dbReference>
<evidence type="ECO:0000256" key="7">
    <source>
        <dbReference type="ARBA" id="ARBA00023163"/>
    </source>
</evidence>
<sequence length="307" mass="34795">MAEQSAPAPTINAPFPAPPPFWKHFTTDNISRLEAIIKTQATEDEGGPSKETVKSKEAAKRLRPSELRNLKDIPQELTYLIPPPPPTGDTYDLFSETINLSSTLPFPPSIPRLFSPNPNPTPQLLHLTKSILLNYLELIETLSLSPSASPEKLEDLRHLFINAHYLINSLRPHQARESVVGILEEKVKEGKKEVEELERWERDVEGWLEERRMEGEKFRKMDGREKGVVSEVENGVKQAIGRDDDEETKLLWKLLNEVKNDHEPEDDDMVHGPVLEAMDIISVIYDTIAPSYISRVFPGILGPQLCR</sequence>
<organism evidence="12 13">
    <name type="scientific">Phaeomoniella chlamydospora</name>
    <name type="common">Phaeoacremonium chlamydosporum</name>
    <dbReference type="NCBI Taxonomy" id="158046"/>
    <lineage>
        <taxon>Eukaryota</taxon>
        <taxon>Fungi</taxon>
        <taxon>Dikarya</taxon>
        <taxon>Ascomycota</taxon>
        <taxon>Pezizomycotina</taxon>
        <taxon>Eurotiomycetes</taxon>
        <taxon>Chaetothyriomycetidae</taxon>
        <taxon>Phaeomoniellales</taxon>
        <taxon>Phaeomoniellaceae</taxon>
        <taxon>Phaeomoniella</taxon>
    </lineage>
</organism>
<evidence type="ECO:0000256" key="1">
    <source>
        <dbReference type="ARBA" id="ARBA00004123"/>
    </source>
</evidence>
<keyword evidence="6 10" id="KW-0010">Activator</keyword>
<dbReference type="GO" id="GO:0016592">
    <property type="term" value="C:mediator complex"/>
    <property type="evidence" value="ECO:0007669"/>
    <property type="project" value="InterPro"/>
</dbReference>
<evidence type="ECO:0000313" key="13">
    <source>
        <dbReference type="Proteomes" id="UP000053317"/>
    </source>
</evidence>
<dbReference type="Proteomes" id="UP000053317">
    <property type="component" value="Unassembled WGS sequence"/>
</dbReference>
<evidence type="ECO:0000256" key="2">
    <source>
        <dbReference type="ARBA" id="ARBA00009994"/>
    </source>
</evidence>
<evidence type="ECO:0000256" key="5">
    <source>
        <dbReference type="ARBA" id="ARBA00023015"/>
    </source>
</evidence>
<dbReference type="Gene3D" id="6.10.140.200">
    <property type="match status" value="1"/>
</dbReference>
<feature type="compositionally biased region" description="Basic and acidic residues" evidence="11">
    <location>
        <begin position="47"/>
        <end position="61"/>
    </location>
</feature>
<dbReference type="GO" id="GO:0003712">
    <property type="term" value="F:transcription coregulator activity"/>
    <property type="evidence" value="ECO:0007669"/>
    <property type="project" value="InterPro"/>
</dbReference>
<dbReference type="OrthoDB" id="10253553at2759"/>
<feature type="region of interest" description="Disordered" evidence="11">
    <location>
        <begin position="39"/>
        <end position="61"/>
    </location>
</feature>
<evidence type="ECO:0000256" key="11">
    <source>
        <dbReference type="SAM" id="MobiDB-lite"/>
    </source>
</evidence>
<keyword evidence="7 10" id="KW-0804">Transcription</keyword>
<dbReference type="InterPro" id="IPR009244">
    <property type="entry name" value="Mediatior_Med7"/>
</dbReference>
<name>A0A0G2GI60_PHACM</name>
<dbReference type="GO" id="GO:0070847">
    <property type="term" value="C:core mediator complex"/>
    <property type="evidence" value="ECO:0007669"/>
    <property type="project" value="TreeGrafter"/>
</dbReference>
<comment type="function">
    <text evidence="9">Component of the Mediator complex, a coactivator involved in the regulated transcription of nearly all RNA polymerase II-dependent genes. Mediator functions as a bridge to convey information from gene-specific regulatory proteins to the basal RNA polymerase II transcription machinery. Mediator is recruited to promoters by direct interactions with regulatory proteins and serves as a scaffold for the assembly of a functional preinitiation complex with RNA polymerase II and the general transcription factors.</text>
</comment>
<dbReference type="PANTHER" id="PTHR21428:SF11">
    <property type="entry name" value="MEDIATOR OF RNA POLYMERASE II TRANSCRIPTION SUBUNIT 7"/>
    <property type="match status" value="1"/>
</dbReference>
<comment type="caution">
    <text evidence="12">The sequence shown here is derived from an EMBL/GenBank/DDBJ whole genome shotgun (WGS) entry which is preliminary data.</text>
</comment>
<dbReference type="AlphaFoldDB" id="A0A0G2GI60"/>
<evidence type="ECO:0000313" key="12">
    <source>
        <dbReference type="EMBL" id="KKY16665.1"/>
    </source>
</evidence>